<dbReference type="KEGG" id="bcom:BAUCODRAFT_550358"/>
<dbReference type="RefSeq" id="XP_007678351.1">
    <property type="nucleotide sequence ID" value="XM_007680161.1"/>
</dbReference>
<dbReference type="AlphaFoldDB" id="M2N667"/>
<dbReference type="GeneID" id="19115410"/>
<dbReference type="EMBL" id="KB445558">
    <property type="protein sequence ID" value="EMC94514.1"/>
    <property type="molecule type" value="Genomic_DNA"/>
</dbReference>
<gene>
    <name evidence="1" type="ORF">BAUCODRAFT_550358</name>
</gene>
<dbReference type="HOGENOM" id="CLU_1396062_0_0_1"/>
<reference evidence="1 2" key="1">
    <citation type="journal article" date="2012" name="PLoS Pathog.">
        <title>Diverse lifestyles and strategies of plant pathogenesis encoded in the genomes of eighteen Dothideomycetes fungi.</title>
        <authorList>
            <person name="Ohm R.A."/>
            <person name="Feau N."/>
            <person name="Henrissat B."/>
            <person name="Schoch C.L."/>
            <person name="Horwitz B.A."/>
            <person name="Barry K.W."/>
            <person name="Condon B.J."/>
            <person name="Copeland A.C."/>
            <person name="Dhillon B."/>
            <person name="Glaser F."/>
            <person name="Hesse C.N."/>
            <person name="Kosti I."/>
            <person name="LaButti K."/>
            <person name="Lindquist E.A."/>
            <person name="Lucas S."/>
            <person name="Salamov A.A."/>
            <person name="Bradshaw R.E."/>
            <person name="Ciuffetti L."/>
            <person name="Hamelin R.C."/>
            <person name="Kema G.H.J."/>
            <person name="Lawrence C."/>
            <person name="Scott J.A."/>
            <person name="Spatafora J.W."/>
            <person name="Turgeon B.G."/>
            <person name="de Wit P.J.G.M."/>
            <person name="Zhong S."/>
            <person name="Goodwin S.B."/>
            <person name="Grigoriev I.V."/>
        </authorList>
    </citation>
    <scope>NUCLEOTIDE SEQUENCE [LARGE SCALE GENOMIC DNA]</scope>
    <source>
        <strain evidence="1 2">UAMH 10762</strain>
    </source>
</reference>
<sequence>MKSDEEALAQGDRQQGCFLGWKARLDIAHYPALTFMFPSSSCSVTTFAWVRGIAVHEENPHHCTVVRVCGTASCSINRCPVNRHSYLLTATARFTSLTATAVQTLREESDGDKPSQLRRVSLRAEVCTCTYKHEYQHEVAQLDVAKMSTPNLIGAVSGFDVDASIVSSMSLQRARSRLSRFVVSWLLATESRRCC</sequence>
<keyword evidence="2" id="KW-1185">Reference proteome</keyword>
<dbReference type="Proteomes" id="UP000011761">
    <property type="component" value="Unassembled WGS sequence"/>
</dbReference>
<proteinExistence type="predicted"/>
<name>M2N667_BAUPA</name>
<evidence type="ECO:0000313" key="2">
    <source>
        <dbReference type="Proteomes" id="UP000011761"/>
    </source>
</evidence>
<accession>M2N667</accession>
<protein>
    <submittedName>
        <fullName evidence="1">Uncharacterized protein</fullName>
    </submittedName>
</protein>
<organism evidence="1 2">
    <name type="scientific">Baudoinia panamericana (strain UAMH 10762)</name>
    <name type="common">Angels' share fungus</name>
    <name type="synonym">Baudoinia compniacensis (strain UAMH 10762)</name>
    <dbReference type="NCBI Taxonomy" id="717646"/>
    <lineage>
        <taxon>Eukaryota</taxon>
        <taxon>Fungi</taxon>
        <taxon>Dikarya</taxon>
        <taxon>Ascomycota</taxon>
        <taxon>Pezizomycotina</taxon>
        <taxon>Dothideomycetes</taxon>
        <taxon>Dothideomycetidae</taxon>
        <taxon>Mycosphaerellales</taxon>
        <taxon>Teratosphaeriaceae</taxon>
        <taxon>Baudoinia</taxon>
    </lineage>
</organism>
<evidence type="ECO:0000313" key="1">
    <source>
        <dbReference type="EMBL" id="EMC94514.1"/>
    </source>
</evidence>